<dbReference type="AlphaFoldDB" id="A0A8X6U9B0"/>
<sequence length="127" mass="14672">MVTNMSRATIDQTFVWMSYVKNYWIEQQMINFRIIEFPYNTDKFVWGINLYKETILFLHLYLVSLLRNPLTSCGSKSDFPGVGDGGIDVQHGDPYNHPEKTESILQMSFKGCRPTRAAAILQYAKIP</sequence>
<proteinExistence type="predicted"/>
<dbReference type="Proteomes" id="UP000887013">
    <property type="component" value="Unassembled WGS sequence"/>
</dbReference>
<gene>
    <name evidence="1" type="ORF">NPIL_390711</name>
</gene>
<name>A0A8X6U9B0_NEPPI</name>
<dbReference type="EMBL" id="BMAW01073432">
    <property type="protein sequence ID" value="GFT87708.1"/>
    <property type="molecule type" value="Genomic_DNA"/>
</dbReference>
<organism evidence="1 2">
    <name type="scientific">Nephila pilipes</name>
    <name type="common">Giant wood spider</name>
    <name type="synonym">Nephila maculata</name>
    <dbReference type="NCBI Taxonomy" id="299642"/>
    <lineage>
        <taxon>Eukaryota</taxon>
        <taxon>Metazoa</taxon>
        <taxon>Ecdysozoa</taxon>
        <taxon>Arthropoda</taxon>
        <taxon>Chelicerata</taxon>
        <taxon>Arachnida</taxon>
        <taxon>Araneae</taxon>
        <taxon>Araneomorphae</taxon>
        <taxon>Entelegynae</taxon>
        <taxon>Araneoidea</taxon>
        <taxon>Nephilidae</taxon>
        <taxon>Nephila</taxon>
    </lineage>
</organism>
<accession>A0A8X6U9B0</accession>
<evidence type="ECO:0000313" key="2">
    <source>
        <dbReference type="Proteomes" id="UP000887013"/>
    </source>
</evidence>
<reference evidence="1" key="1">
    <citation type="submission" date="2020-08" db="EMBL/GenBank/DDBJ databases">
        <title>Multicomponent nature underlies the extraordinary mechanical properties of spider dragline silk.</title>
        <authorList>
            <person name="Kono N."/>
            <person name="Nakamura H."/>
            <person name="Mori M."/>
            <person name="Yoshida Y."/>
            <person name="Ohtoshi R."/>
            <person name="Malay A.D."/>
            <person name="Moran D.A.P."/>
            <person name="Tomita M."/>
            <person name="Numata K."/>
            <person name="Arakawa K."/>
        </authorList>
    </citation>
    <scope>NUCLEOTIDE SEQUENCE</scope>
</reference>
<feature type="non-terminal residue" evidence="1">
    <location>
        <position position="1"/>
    </location>
</feature>
<keyword evidence="2" id="KW-1185">Reference proteome</keyword>
<comment type="caution">
    <text evidence="1">The sequence shown here is derived from an EMBL/GenBank/DDBJ whole genome shotgun (WGS) entry which is preliminary data.</text>
</comment>
<evidence type="ECO:0000313" key="1">
    <source>
        <dbReference type="EMBL" id="GFT87708.1"/>
    </source>
</evidence>
<protein>
    <submittedName>
        <fullName evidence="1">Uncharacterized protein</fullName>
    </submittedName>
</protein>